<sequence length="108" mass="12575">MYDIFYKLCEEKGVTPYRVCKETGITTATISNWKAGRYVPKADKMKKIADYFDVTVEYLMTGEEPKDYSAELSSVETLAAHFDGEDLSEEEMEEIMKYVEFVKSRRKK</sequence>
<reference evidence="3 4" key="1">
    <citation type="submission" date="2018-02" db="EMBL/GenBank/DDBJ databases">
        <title>Genomic Encyclopedia of Archaeal and Bacterial Type Strains, Phase II (KMG-II): from individual species to whole genera.</title>
        <authorList>
            <person name="Goeker M."/>
        </authorList>
    </citation>
    <scope>NUCLEOTIDE SEQUENCE [LARGE SCALE GENOMIC DNA]</scope>
    <source>
        <strain evidence="3 4">DSM 3808</strain>
    </source>
</reference>
<dbReference type="InterPro" id="IPR001387">
    <property type="entry name" value="Cro/C1-type_HTH"/>
</dbReference>
<dbReference type="RefSeq" id="WP_104437338.1">
    <property type="nucleotide sequence ID" value="NZ_PTJA01000006.1"/>
</dbReference>
<evidence type="ECO:0000259" key="2">
    <source>
        <dbReference type="PROSITE" id="PS50943"/>
    </source>
</evidence>
<dbReference type="SMART" id="SM00530">
    <property type="entry name" value="HTH_XRE"/>
    <property type="match status" value="1"/>
</dbReference>
<evidence type="ECO:0000256" key="1">
    <source>
        <dbReference type="ARBA" id="ARBA00023125"/>
    </source>
</evidence>
<dbReference type="AlphaFoldDB" id="A0A2S6HSJ3"/>
<organism evidence="3 4">
    <name type="scientific">Lacrimispora xylanisolvens</name>
    <dbReference type="NCBI Taxonomy" id="384636"/>
    <lineage>
        <taxon>Bacteria</taxon>
        <taxon>Bacillati</taxon>
        <taxon>Bacillota</taxon>
        <taxon>Clostridia</taxon>
        <taxon>Lachnospirales</taxon>
        <taxon>Lachnospiraceae</taxon>
        <taxon>Lacrimispora</taxon>
    </lineage>
</organism>
<dbReference type="GO" id="GO:0003677">
    <property type="term" value="F:DNA binding"/>
    <property type="evidence" value="ECO:0007669"/>
    <property type="project" value="UniProtKB-KW"/>
</dbReference>
<feature type="domain" description="HTH cro/C1-type" evidence="2">
    <location>
        <begin position="7"/>
        <end position="59"/>
    </location>
</feature>
<dbReference type="CDD" id="cd00093">
    <property type="entry name" value="HTH_XRE"/>
    <property type="match status" value="1"/>
</dbReference>
<keyword evidence="4" id="KW-1185">Reference proteome</keyword>
<gene>
    <name evidence="3" type="ORF">BXY41_106246</name>
</gene>
<dbReference type="InterPro" id="IPR010982">
    <property type="entry name" value="Lambda_DNA-bd_dom_sf"/>
</dbReference>
<dbReference type="SUPFAM" id="SSF47413">
    <property type="entry name" value="lambda repressor-like DNA-binding domains"/>
    <property type="match status" value="1"/>
</dbReference>
<evidence type="ECO:0000313" key="4">
    <source>
        <dbReference type="Proteomes" id="UP000237749"/>
    </source>
</evidence>
<comment type="caution">
    <text evidence="3">The sequence shown here is derived from an EMBL/GenBank/DDBJ whole genome shotgun (WGS) entry which is preliminary data.</text>
</comment>
<dbReference type="PANTHER" id="PTHR46558:SF11">
    <property type="entry name" value="HTH-TYPE TRANSCRIPTIONAL REGULATOR XRE"/>
    <property type="match status" value="1"/>
</dbReference>
<protein>
    <submittedName>
        <fullName evidence="3">Transcriptional regulator with XRE-family HTH domain</fullName>
    </submittedName>
</protein>
<dbReference type="Pfam" id="PF01381">
    <property type="entry name" value="HTH_3"/>
    <property type="match status" value="1"/>
</dbReference>
<keyword evidence="1" id="KW-0238">DNA-binding</keyword>
<dbReference type="OrthoDB" id="1357763at2"/>
<name>A0A2S6HSJ3_9FIRM</name>
<evidence type="ECO:0000313" key="3">
    <source>
        <dbReference type="EMBL" id="PPK80656.1"/>
    </source>
</evidence>
<dbReference type="PANTHER" id="PTHR46558">
    <property type="entry name" value="TRACRIPTIONAL REGULATORY PROTEIN-RELATED-RELATED"/>
    <property type="match status" value="1"/>
</dbReference>
<accession>A0A2S6HSJ3</accession>
<proteinExistence type="predicted"/>
<dbReference type="Gene3D" id="1.10.260.40">
    <property type="entry name" value="lambda repressor-like DNA-binding domains"/>
    <property type="match status" value="1"/>
</dbReference>
<dbReference type="Proteomes" id="UP000237749">
    <property type="component" value="Unassembled WGS sequence"/>
</dbReference>
<dbReference type="EMBL" id="PTJA01000006">
    <property type="protein sequence ID" value="PPK80656.1"/>
    <property type="molecule type" value="Genomic_DNA"/>
</dbReference>
<dbReference type="PROSITE" id="PS50943">
    <property type="entry name" value="HTH_CROC1"/>
    <property type="match status" value="1"/>
</dbReference>